<feature type="transmembrane region" description="Helical" evidence="2">
    <location>
        <begin position="268"/>
        <end position="288"/>
    </location>
</feature>
<feature type="transmembrane region" description="Helical" evidence="2">
    <location>
        <begin position="98"/>
        <end position="123"/>
    </location>
</feature>
<keyword evidence="2" id="KW-0812">Transmembrane</keyword>
<reference evidence="4" key="1">
    <citation type="submission" date="2018-05" db="EMBL/GenBank/DDBJ databases">
        <authorList>
            <person name="Du Z."/>
            <person name="Wang X."/>
        </authorList>
    </citation>
    <scope>NUCLEOTIDE SEQUENCE [LARGE SCALE GENOMIC DNA]</scope>
    <source>
        <strain evidence="4">CQN31</strain>
    </source>
</reference>
<feature type="transmembrane region" description="Helical" evidence="2">
    <location>
        <begin position="168"/>
        <end position="193"/>
    </location>
</feature>
<accession>A0A317FGQ4</accession>
<feature type="region of interest" description="Disordered" evidence="1">
    <location>
        <begin position="1"/>
        <end position="43"/>
    </location>
</feature>
<protein>
    <recommendedName>
        <fullName evidence="5">AbrB family transcriptional regulator</fullName>
    </recommendedName>
</protein>
<feature type="transmembrane region" description="Helical" evidence="2">
    <location>
        <begin position="236"/>
        <end position="253"/>
    </location>
</feature>
<sequence length="435" mass="45198">MRAPPRARHEAPLAGGRGRGAGRGRRDRGSWRRGPSLAPSWPGDAARRIIARPSLSLCDRDEGRVELRRFDAPGGPAEGGAGTPQVLSRLLDPRSLPYLWTAAAAVLGGTLFSLLHVPLAWMLGAMAATGALAWTERAAVAKPTRPIALIFLGLGLGQTFTQPVMAALALALPWLVLGAFLAIMAGALTARVFARMAGTDSETGYYASVPGGVIVMAILAQRAGVSVPAVTLAQTIRVMVVVVVVPPLVTWLAPHGGAGVFFTERPELHLGGLALLVALGTAAALAMTRTGLANPWMIGPCVLVILLSAFGALPSGVPVWMVDAAQIGMGMALGGRMSRSFILSSRRVAQTALLTTLLLIALMALLAIGLGAVSGLPLAAAVLGMSPGGMPEMTITAKALEVGVPLVLGFHLVRTLTCNLFVLPIWRLLVRLRLA</sequence>
<comment type="caution">
    <text evidence="3">The sequence shown here is derived from an EMBL/GenBank/DDBJ whole genome shotgun (WGS) entry which is preliminary data.</text>
</comment>
<organism evidence="3 4">
    <name type="scientific">Falsiroseomonas bella</name>
    <dbReference type="NCBI Taxonomy" id="2184016"/>
    <lineage>
        <taxon>Bacteria</taxon>
        <taxon>Pseudomonadati</taxon>
        <taxon>Pseudomonadota</taxon>
        <taxon>Alphaproteobacteria</taxon>
        <taxon>Acetobacterales</taxon>
        <taxon>Roseomonadaceae</taxon>
        <taxon>Falsiroseomonas</taxon>
    </lineage>
</organism>
<proteinExistence type="predicted"/>
<dbReference type="GO" id="GO:0010468">
    <property type="term" value="P:regulation of gene expression"/>
    <property type="evidence" value="ECO:0007669"/>
    <property type="project" value="InterPro"/>
</dbReference>
<dbReference type="Pfam" id="PF05145">
    <property type="entry name" value="AbrB"/>
    <property type="match status" value="1"/>
</dbReference>
<evidence type="ECO:0000313" key="4">
    <source>
        <dbReference type="Proteomes" id="UP000245765"/>
    </source>
</evidence>
<feature type="transmembrane region" description="Helical" evidence="2">
    <location>
        <begin position="205"/>
        <end position="224"/>
    </location>
</feature>
<evidence type="ECO:0000313" key="3">
    <source>
        <dbReference type="EMBL" id="PWS38250.1"/>
    </source>
</evidence>
<keyword evidence="2" id="KW-1133">Transmembrane helix</keyword>
<dbReference type="InterPro" id="IPR007820">
    <property type="entry name" value="AbrB_fam"/>
</dbReference>
<dbReference type="NCBIfam" id="TIGR03082">
    <property type="entry name" value="Gneg_AbrB_dup"/>
    <property type="match status" value="1"/>
</dbReference>
<gene>
    <name evidence="3" type="ORF">DFH01_02850</name>
</gene>
<name>A0A317FGQ4_9PROT</name>
<dbReference type="Proteomes" id="UP000245765">
    <property type="component" value="Unassembled WGS sequence"/>
</dbReference>
<evidence type="ECO:0000256" key="2">
    <source>
        <dbReference type="SAM" id="Phobius"/>
    </source>
</evidence>
<keyword evidence="2" id="KW-0472">Membrane</keyword>
<feature type="transmembrane region" description="Helical" evidence="2">
    <location>
        <begin position="295"/>
        <end position="313"/>
    </location>
</feature>
<feature type="transmembrane region" description="Helical" evidence="2">
    <location>
        <begin position="357"/>
        <end position="383"/>
    </location>
</feature>
<dbReference type="PANTHER" id="PTHR38457">
    <property type="entry name" value="REGULATOR ABRB-RELATED"/>
    <property type="match status" value="1"/>
</dbReference>
<dbReference type="EMBL" id="QGNA01000001">
    <property type="protein sequence ID" value="PWS38250.1"/>
    <property type="molecule type" value="Genomic_DNA"/>
</dbReference>
<evidence type="ECO:0008006" key="5">
    <source>
        <dbReference type="Google" id="ProtNLM"/>
    </source>
</evidence>
<feature type="transmembrane region" description="Helical" evidence="2">
    <location>
        <begin position="403"/>
        <end position="426"/>
    </location>
</feature>
<dbReference type="GO" id="GO:0016020">
    <property type="term" value="C:membrane"/>
    <property type="evidence" value="ECO:0007669"/>
    <property type="project" value="InterPro"/>
</dbReference>
<keyword evidence="4" id="KW-1185">Reference proteome</keyword>
<dbReference type="AlphaFoldDB" id="A0A317FGQ4"/>
<dbReference type="PANTHER" id="PTHR38457:SF1">
    <property type="entry name" value="REGULATOR ABRB-RELATED"/>
    <property type="match status" value="1"/>
</dbReference>
<evidence type="ECO:0000256" key="1">
    <source>
        <dbReference type="SAM" id="MobiDB-lite"/>
    </source>
</evidence>
<dbReference type="InterPro" id="IPR017516">
    <property type="entry name" value="AbrB_dup"/>
</dbReference>